<evidence type="ECO:0000256" key="2">
    <source>
        <dbReference type="ARBA" id="ARBA00008061"/>
    </source>
</evidence>
<keyword evidence="5" id="KW-0378">Hydrolase</keyword>
<protein>
    <recommendedName>
        <fullName evidence="3">alpha-glucosidase</fullName>
        <ecNumber evidence="3">3.2.1.20</ecNumber>
    </recommendedName>
</protein>
<dbReference type="InterPro" id="IPR006047">
    <property type="entry name" value="GH13_cat_dom"/>
</dbReference>
<evidence type="ECO:0000259" key="8">
    <source>
        <dbReference type="SMART" id="SM00642"/>
    </source>
</evidence>
<dbReference type="FunCoup" id="A0A7F5R746">
    <property type="interactions" value="44"/>
</dbReference>
<feature type="domain" description="Glycosyl hydrolase family 13 catalytic" evidence="8">
    <location>
        <begin position="332"/>
        <end position="723"/>
    </location>
</feature>
<evidence type="ECO:0000256" key="5">
    <source>
        <dbReference type="ARBA" id="ARBA00023295"/>
    </source>
</evidence>
<keyword evidence="7" id="KW-0732">Signal</keyword>
<dbReference type="Gene3D" id="3.20.20.80">
    <property type="entry name" value="Glycosidases"/>
    <property type="match status" value="3"/>
</dbReference>
<feature type="signal peptide" evidence="7">
    <location>
        <begin position="1"/>
        <end position="20"/>
    </location>
</feature>
<reference evidence="10" key="1">
    <citation type="submission" date="2025-08" db="UniProtKB">
        <authorList>
            <consortium name="RefSeq"/>
        </authorList>
    </citation>
    <scope>IDENTIFICATION</scope>
    <source>
        <tissue evidence="10">Entire body</tissue>
    </source>
</reference>
<dbReference type="Pfam" id="PF00128">
    <property type="entry name" value="Alpha-amylase"/>
    <property type="match status" value="2"/>
</dbReference>
<keyword evidence="6" id="KW-0472">Membrane</keyword>
<dbReference type="Gene3D" id="2.60.40.1180">
    <property type="entry name" value="Golgi alpha-mannosidase II"/>
    <property type="match status" value="1"/>
</dbReference>
<keyword evidence="9" id="KW-1185">Reference proteome</keyword>
<dbReference type="CDD" id="cd11328">
    <property type="entry name" value="AmyAc_maltase"/>
    <property type="match status" value="1"/>
</dbReference>
<evidence type="ECO:0000256" key="4">
    <source>
        <dbReference type="ARBA" id="ARBA00023180"/>
    </source>
</evidence>
<gene>
    <name evidence="10" type="primary">LOC108733311</name>
</gene>
<dbReference type="SMART" id="SM00642">
    <property type="entry name" value="Aamy"/>
    <property type="match status" value="2"/>
</dbReference>
<keyword evidence="4" id="KW-0325">Glycoprotein</keyword>
<keyword evidence="5" id="KW-0326">Glycosidase</keyword>
<dbReference type="InterPro" id="IPR017853">
    <property type="entry name" value="GH"/>
</dbReference>
<dbReference type="InParanoid" id="A0A7F5R746"/>
<comment type="catalytic activity">
    <reaction evidence="1">
        <text>Hydrolysis of terminal, non-reducing (1-&gt;4)-linked alpha-D-glucose residues with release of alpha-D-glucose.</text>
        <dbReference type="EC" id="3.2.1.20"/>
    </reaction>
</comment>
<dbReference type="RefSeq" id="XP_025831785.1">
    <property type="nucleotide sequence ID" value="XM_025976000.1"/>
</dbReference>
<evidence type="ECO:0000256" key="6">
    <source>
        <dbReference type="SAM" id="Phobius"/>
    </source>
</evidence>
<comment type="similarity">
    <text evidence="2">Belongs to the glycosyl hydrolase 13 family.</text>
</comment>
<dbReference type="InterPro" id="IPR045857">
    <property type="entry name" value="O16G_dom_2"/>
</dbReference>
<feature type="transmembrane region" description="Helical" evidence="6">
    <location>
        <begin position="876"/>
        <end position="894"/>
    </location>
</feature>
<dbReference type="SUPFAM" id="SSF51445">
    <property type="entry name" value="(Trans)glycosidases"/>
    <property type="match status" value="2"/>
</dbReference>
<evidence type="ECO:0000256" key="3">
    <source>
        <dbReference type="ARBA" id="ARBA00012741"/>
    </source>
</evidence>
<dbReference type="PANTHER" id="PTHR10357">
    <property type="entry name" value="ALPHA-AMYLASE FAMILY MEMBER"/>
    <property type="match status" value="1"/>
</dbReference>
<evidence type="ECO:0000256" key="7">
    <source>
        <dbReference type="SAM" id="SignalP"/>
    </source>
</evidence>
<dbReference type="EC" id="3.2.1.20" evidence="3"/>
<proteinExistence type="inferred from homology"/>
<feature type="chain" id="PRO_5028835466" description="alpha-glucosidase" evidence="7">
    <location>
        <begin position="21"/>
        <end position="897"/>
    </location>
</feature>
<keyword evidence="6" id="KW-1133">Transmembrane helix</keyword>
<dbReference type="KEGG" id="apln:108733311"/>
<name>A0A7F5R746_AGRPL</name>
<dbReference type="Proteomes" id="UP000192223">
    <property type="component" value="Unplaced"/>
</dbReference>
<dbReference type="PANTHER" id="PTHR10357:SF179">
    <property type="entry name" value="NEUTRAL AND BASIC AMINO ACID TRANSPORT PROTEIN RBAT"/>
    <property type="match status" value="1"/>
</dbReference>
<evidence type="ECO:0000313" key="10">
    <source>
        <dbReference type="RefSeq" id="XP_025831785.1"/>
    </source>
</evidence>
<dbReference type="Gene3D" id="3.90.400.10">
    <property type="entry name" value="Oligo-1,6-glucosidase, Domain 2"/>
    <property type="match status" value="2"/>
</dbReference>
<accession>A0A7F5R746</accession>
<evidence type="ECO:0000313" key="9">
    <source>
        <dbReference type="Proteomes" id="UP000192223"/>
    </source>
</evidence>
<dbReference type="GO" id="GO:0004558">
    <property type="term" value="F:alpha-1,4-glucosidase activity"/>
    <property type="evidence" value="ECO:0007669"/>
    <property type="project" value="UniProtKB-EC"/>
</dbReference>
<keyword evidence="6" id="KW-0812">Transmembrane</keyword>
<dbReference type="GeneID" id="108733311"/>
<organism evidence="9 10">
    <name type="scientific">Agrilus planipennis</name>
    <name type="common">Emerald ash borer</name>
    <name type="synonym">Agrilus marcopoli</name>
    <dbReference type="NCBI Taxonomy" id="224129"/>
    <lineage>
        <taxon>Eukaryota</taxon>
        <taxon>Metazoa</taxon>
        <taxon>Ecdysozoa</taxon>
        <taxon>Arthropoda</taxon>
        <taxon>Hexapoda</taxon>
        <taxon>Insecta</taxon>
        <taxon>Pterygota</taxon>
        <taxon>Neoptera</taxon>
        <taxon>Endopterygota</taxon>
        <taxon>Coleoptera</taxon>
        <taxon>Polyphaga</taxon>
        <taxon>Elateriformia</taxon>
        <taxon>Buprestoidea</taxon>
        <taxon>Buprestidae</taxon>
        <taxon>Agrilinae</taxon>
        <taxon>Agrilus</taxon>
    </lineage>
</organism>
<sequence length="897" mass="103488">MWTKFALFIVIASFLKFSRAADDDWLKHAVVYQIYPRSFKDSNNDGIGDLQGVISKLDYLSETGVNAIWLSPIYPSPMVDAGYDISDFMDIHPDFGTLDDFDELLIRTAHELGIKIILDFVPNHTSDQHEWFKLSQNNTEGYEDYYIWKNGYNNNSTIAPNNWLSQFKYSAWEYVAQRNQYYYHQFAVAQPDLNYRNPKVVQEMKDIVTFWLDKGVDGFRIDAVPYLFEHSDYRNEPRSDDFENYQPYEAGYLNHIYTMDQPETLDMIYQFRELVNNYKRQNGGDTSYLYFKCSTYLNTMWTKFALFIVIASFLKFSRAADDDWLKHAVVYQIYPRSFKDSNNDGIGDLQGVISKLDYLSETGVNAIWLSPIYPSPMVDAGYDISDFMDIHPDFGTLDDFDELVKKANDVGIKIIMDFVPNHTSNLHKWFQYSENKTEGYEDFYVWKNSSENGVPPNNWISVFKYSAWEYSEVRGEWYLHQFAKEQPDLNYRSPAVVQAMRDVLVFWMDRGVSGFRVDAISHMYEDIRFINEPLANGYGTYNVSIYDCLNHIYSKNQIETYWEVYAWRTLLNNYSETHNREKMILMTEAWESTNLTMMFYGNETNEGVTFPFNFKFITDLSTSTSAQDLVNVILEWLNNMPEGKVANWVLGNHDQHRIATRLGTDRVDGYNLVAQLLPGTVLTYNGEEIGMENGEVSWDEGQDPSACNGSPLDFNSTSRDFQRTPYQWDNTTNAGFNNGSKTWLPVSSKYLSCNLLDQRFPEDKKSHYHVYKSVVALRKNEPFVTGEVSLAAVTESVIAFTRRLDGHDVYAVLFNLGENSQNGNITEKFPQLNEDLEVVIASASSARNIGDKISPSNFELAAFESLVVKAKSDGSISSASIIINVILILPIIFYKTL</sequence>
<feature type="domain" description="Glycosyl hydrolase family 13 catalytic" evidence="8">
    <location>
        <begin position="33"/>
        <end position="329"/>
    </location>
</feature>
<evidence type="ECO:0000256" key="1">
    <source>
        <dbReference type="ARBA" id="ARBA00001657"/>
    </source>
</evidence>
<dbReference type="InterPro" id="IPR013780">
    <property type="entry name" value="Glyco_hydro_b"/>
</dbReference>
<dbReference type="OrthoDB" id="1740265at2759"/>
<dbReference type="GO" id="GO:0005975">
    <property type="term" value="P:carbohydrate metabolic process"/>
    <property type="evidence" value="ECO:0007669"/>
    <property type="project" value="InterPro"/>
</dbReference>
<dbReference type="FunFam" id="3.90.400.10:FF:000001">
    <property type="entry name" value="Maltase A3, isoform A"/>
    <property type="match status" value="2"/>
</dbReference>
<dbReference type="AlphaFoldDB" id="A0A7F5R746"/>